<protein>
    <submittedName>
        <fullName evidence="3">ATP-grasp domain-containing protein</fullName>
    </submittedName>
</protein>
<organism evidence="3 4">
    <name type="scientific">Marinisporobacter balticus</name>
    <dbReference type="NCBI Taxonomy" id="2018667"/>
    <lineage>
        <taxon>Bacteria</taxon>
        <taxon>Bacillati</taxon>
        <taxon>Bacillota</taxon>
        <taxon>Clostridia</taxon>
        <taxon>Peptostreptococcales</taxon>
        <taxon>Thermotaleaceae</taxon>
        <taxon>Marinisporobacter</taxon>
    </lineage>
</organism>
<keyword evidence="4" id="KW-1185">Reference proteome</keyword>
<dbReference type="SUPFAM" id="SSF56059">
    <property type="entry name" value="Glutathione synthetase ATP-binding domain-like"/>
    <property type="match status" value="1"/>
</dbReference>
<dbReference type="Proteomes" id="UP000294919">
    <property type="component" value="Unassembled WGS sequence"/>
</dbReference>
<dbReference type="GO" id="GO:0005524">
    <property type="term" value="F:ATP binding"/>
    <property type="evidence" value="ECO:0007669"/>
    <property type="project" value="UniProtKB-UniRule"/>
</dbReference>
<reference evidence="3 4" key="1">
    <citation type="submission" date="2019-03" db="EMBL/GenBank/DDBJ databases">
        <title>Genomic Encyclopedia of Type Strains, Phase IV (KMG-IV): sequencing the most valuable type-strain genomes for metagenomic binning, comparative biology and taxonomic classification.</title>
        <authorList>
            <person name="Goeker M."/>
        </authorList>
    </citation>
    <scope>NUCLEOTIDE SEQUENCE [LARGE SCALE GENOMIC DNA]</scope>
    <source>
        <strain evidence="3 4">DSM 102940</strain>
    </source>
</reference>
<keyword evidence="1" id="KW-0067">ATP-binding</keyword>
<evidence type="ECO:0000259" key="2">
    <source>
        <dbReference type="PROSITE" id="PS50975"/>
    </source>
</evidence>
<dbReference type="RefSeq" id="WP_132247623.1">
    <property type="nucleotide sequence ID" value="NZ_SLWV01000032.1"/>
</dbReference>
<feature type="domain" description="ATP-grasp" evidence="2">
    <location>
        <begin position="118"/>
        <end position="301"/>
    </location>
</feature>
<name>A0A4R2KH93_9FIRM</name>
<dbReference type="PROSITE" id="PS50975">
    <property type="entry name" value="ATP_GRASP"/>
    <property type="match status" value="1"/>
</dbReference>
<proteinExistence type="predicted"/>
<accession>A0A4R2KH93</accession>
<dbReference type="AlphaFoldDB" id="A0A4R2KH93"/>
<dbReference type="Gene3D" id="3.40.50.20">
    <property type="match status" value="1"/>
</dbReference>
<dbReference type="Pfam" id="PF02655">
    <property type="entry name" value="ATP-grasp_3"/>
    <property type="match status" value="1"/>
</dbReference>
<comment type="caution">
    <text evidence="3">The sequence shown here is derived from an EMBL/GenBank/DDBJ whole genome shotgun (WGS) entry which is preliminary data.</text>
</comment>
<sequence>MSIKNVLITGARAPVALDLARKFAKRGINIYTADSTRYNLCMKSKAVIKNFILPKPNVEYEAFIVALRDIIKKYHIDLIIPTCEEIFYVAKGLGQRHCKVFCSDIDLLSELHNKYDFIRLCQQQNIIIPKTKIYYCYDEILEYIKSFPFQTPLVLKPVYSRFGANVHILSEDKSEIPKIEISESYPWILQEYIEGTQFCTYSIVQNGKIVSHCHYENKFTINNGANIYFQHIDNKEIYCIIEKLVANLNFTGQIAFDMIQTKEGVIFPIECNPRATSGIHLFDENVTKAFVDTNSFIRPIEKSKMLVLPMIIYGIKSKDIFSKNWWTTFLKSEDVIFNLRDLSPFFYQFFVYLSFFMESLKNHKKIEAIATEDIEWNGEF</sequence>
<dbReference type="InterPro" id="IPR003806">
    <property type="entry name" value="ATP-grasp_PylC-type"/>
</dbReference>
<keyword evidence="1" id="KW-0547">Nucleotide-binding</keyword>
<dbReference type="InterPro" id="IPR011761">
    <property type="entry name" value="ATP-grasp"/>
</dbReference>
<evidence type="ECO:0000313" key="4">
    <source>
        <dbReference type="Proteomes" id="UP000294919"/>
    </source>
</evidence>
<dbReference type="EMBL" id="SLWV01000032">
    <property type="protein sequence ID" value="TCO69358.1"/>
    <property type="molecule type" value="Genomic_DNA"/>
</dbReference>
<gene>
    <name evidence="3" type="ORF">EV214_13224</name>
</gene>
<evidence type="ECO:0000256" key="1">
    <source>
        <dbReference type="PROSITE-ProRule" id="PRU00409"/>
    </source>
</evidence>
<dbReference type="GO" id="GO:0046872">
    <property type="term" value="F:metal ion binding"/>
    <property type="evidence" value="ECO:0007669"/>
    <property type="project" value="InterPro"/>
</dbReference>
<dbReference type="Gene3D" id="3.30.470.20">
    <property type="entry name" value="ATP-grasp fold, B domain"/>
    <property type="match status" value="1"/>
</dbReference>
<dbReference type="OrthoDB" id="9803907at2"/>
<evidence type="ECO:0000313" key="3">
    <source>
        <dbReference type="EMBL" id="TCO69358.1"/>
    </source>
</evidence>